<dbReference type="GO" id="GO:0035091">
    <property type="term" value="F:phosphatidylinositol binding"/>
    <property type="evidence" value="ECO:0007669"/>
    <property type="project" value="InterPro"/>
</dbReference>
<feature type="region of interest" description="Disordered" evidence="3">
    <location>
        <begin position="482"/>
        <end position="621"/>
    </location>
</feature>
<dbReference type="InterPro" id="IPR036871">
    <property type="entry name" value="PX_dom_sf"/>
</dbReference>
<keyword evidence="2" id="KW-0963">Cytoplasm</keyword>
<organism evidence="7 8">
    <name type="scientific">Spinacia oleracea</name>
    <name type="common">Spinach</name>
    <dbReference type="NCBI Taxonomy" id="3562"/>
    <lineage>
        <taxon>Eukaryota</taxon>
        <taxon>Viridiplantae</taxon>
        <taxon>Streptophyta</taxon>
        <taxon>Embryophyta</taxon>
        <taxon>Tracheophyta</taxon>
        <taxon>Spermatophyta</taxon>
        <taxon>Magnoliopsida</taxon>
        <taxon>eudicotyledons</taxon>
        <taxon>Gunneridae</taxon>
        <taxon>Pentapetalae</taxon>
        <taxon>Caryophyllales</taxon>
        <taxon>Chenopodiaceae</taxon>
        <taxon>Chenopodioideae</taxon>
        <taxon>Anserineae</taxon>
        <taxon>Spinacia</taxon>
    </lineage>
</organism>
<dbReference type="SMART" id="SM00313">
    <property type="entry name" value="PXA"/>
    <property type="match status" value="1"/>
</dbReference>
<evidence type="ECO:0000313" key="7">
    <source>
        <dbReference type="Proteomes" id="UP000813463"/>
    </source>
</evidence>
<dbReference type="PROSITE" id="PS51207">
    <property type="entry name" value="PXA"/>
    <property type="match status" value="1"/>
</dbReference>
<evidence type="ECO:0008006" key="9">
    <source>
        <dbReference type="Google" id="ProtNLM"/>
    </source>
</evidence>
<dbReference type="SUPFAM" id="SSF64268">
    <property type="entry name" value="PX domain"/>
    <property type="match status" value="1"/>
</dbReference>
<feature type="domain" description="PXA" evidence="6">
    <location>
        <begin position="105"/>
        <end position="287"/>
    </location>
</feature>
<reference evidence="8" key="2">
    <citation type="submission" date="2025-08" db="UniProtKB">
        <authorList>
            <consortium name="RefSeq"/>
        </authorList>
    </citation>
    <scope>IDENTIFICATION</scope>
    <source>
        <tissue evidence="8">Leaf</tissue>
    </source>
</reference>
<dbReference type="OrthoDB" id="120967at2759"/>
<feature type="region of interest" description="Disordered" evidence="3">
    <location>
        <begin position="421"/>
        <end position="462"/>
    </location>
</feature>
<feature type="compositionally biased region" description="Polar residues" evidence="3">
    <location>
        <begin position="294"/>
        <end position="311"/>
    </location>
</feature>
<keyword evidence="4" id="KW-0472">Membrane</keyword>
<dbReference type="GeneID" id="110786622"/>
<evidence type="ECO:0000256" key="2">
    <source>
        <dbReference type="ARBA" id="ARBA00022490"/>
    </source>
</evidence>
<gene>
    <name evidence="8" type="primary">LOC110786622</name>
</gene>
<dbReference type="AlphaFoldDB" id="A0A9R0JTU1"/>
<dbReference type="InterPro" id="IPR003114">
    <property type="entry name" value="Phox_assoc"/>
</dbReference>
<feature type="compositionally biased region" description="Polar residues" evidence="3">
    <location>
        <begin position="845"/>
        <end position="862"/>
    </location>
</feature>
<name>A0A9R0JTU1_SPIOL</name>
<dbReference type="InterPro" id="IPR001683">
    <property type="entry name" value="PX_dom"/>
</dbReference>
<sequence length="1089" mass="122255">MSSQRQLVTARDLVEEAKKRIVILSICVVGLSYLMSLTSTSVWWNLPAAAVLIIIFRYFSLDFETRRKEAAYNSRNSGKITIQEKPLDVPKTLVKKDQWRSKVNSPPVEDAIDQLTRHIVSEWVTDLWYSKLTPDGDGPEELVQLMNGVLGEIAYRMKHINLIDLLMRDVIHLICKHLELFRICQAKIKKNLASLSFDQRDMELKIVLGSENKLHPLLFSIESEHKVLQHIMDGLLSLTFKPEDLQCSFFRYVSRELLACAVIRPVLNLANPRFINERIEQVVISARKKNGEAATTNNSSLLKQNGGNSDHFSPFPDPSVSGVELVELKSIQSKSSMDKLGKEKVDSEDASKDPLLLVDTRSTRSWSSLPFGSAAAAGSHIDRSASGGEWGDMLDYFSRKKKQTLAPENFENMWSKGRDYNGKDTQITNHVHPGSSIKRSDAVNSSKVFAKQKERHNIASAERGVILPGSNVRPQSETMYISADSNMSTPPPLTSDEDDEEQKLMETELLSSSQSSSGDEEDRVTGLDSPTTKVWDGRTNRSSGVSHIRHPLEGLEGKKGKKGNRGQYQKLHRQQSGRKRSRLGSQKVPLWQEVERTNFLPGDGKDVHPLKPNVKDDDSSDDYDMEIVGRLQSGTTASSSASSLPGSFTSTVNSPQTAFLDDTFFKLRCEVLGANIVTSSSKTFAVYSISVIDVERNSWSIKRRYRHFEELHRRLKEYPEYNLHLPPKHFLSTGLDVLVIQERCQLLGQYLKKLMQLPTVSGSIDVWDFLSIDSQTYTFSSAFSIIETFSVKPHDSSANMSSLGGPKVNHLQPRRDHAESENKDQSPPKNPVKEVGKLAGDSDSRIQSNGRKGNEGAVQQNVGKEGDIADDPTFPMEWVPPNLSGPILDLVDVVFQLQEGAWIRRKAFWVAKQVLQLGMGDALDDWLVEKIQRLRKGSVVASGIKRVEQILWPDGIFITKHPSRQRPPASGSPSQKSSDGKIPDQLSSPKAENFEDIAELQEEEADRRAKFVYELMIDNAPAAVVSIVGHKEYEQCAKDLYYFLQSSVCLKQLVMDLLQLVLLHAFPELDHVFKQLDEEKHKFGEFKAT</sequence>
<evidence type="ECO:0000313" key="8">
    <source>
        <dbReference type="RefSeq" id="XP_021846865.1"/>
    </source>
</evidence>
<feature type="compositionally biased region" description="Basic and acidic residues" evidence="3">
    <location>
        <begin position="813"/>
        <end position="844"/>
    </location>
</feature>
<feature type="compositionally biased region" description="Basic residues" evidence="3">
    <location>
        <begin position="559"/>
        <end position="582"/>
    </location>
</feature>
<protein>
    <recommendedName>
        <fullName evidence="9">PX domain-containing protein</fullName>
    </recommendedName>
</protein>
<comment type="subcellular location">
    <subcellularLocation>
        <location evidence="1">Cytoplasm</location>
    </subcellularLocation>
</comment>
<reference evidence="7" key="1">
    <citation type="journal article" date="2021" name="Nat. Commun.">
        <title>Genomic analyses provide insights into spinach domestication and the genetic basis of agronomic traits.</title>
        <authorList>
            <person name="Cai X."/>
            <person name="Sun X."/>
            <person name="Xu C."/>
            <person name="Sun H."/>
            <person name="Wang X."/>
            <person name="Ge C."/>
            <person name="Zhang Z."/>
            <person name="Wang Q."/>
            <person name="Fei Z."/>
            <person name="Jiao C."/>
            <person name="Wang Q."/>
        </authorList>
    </citation>
    <scope>NUCLEOTIDE SEQUENCE [LARGE SCALE GENOMIC DNA]</scope>
    <source>
        <strain evidence="7">cv. Varoflay</strain>
    </source>
</reference>
<dbReference type="PANTHER" id="PTHR22999:SF28">
    <property type="entry name" value="PHOX (PX) DOMAIN-CONTAINING PROTEIN"/>
    <property type="match status" value="1"/>
</dbReference>
<dbReference type="Pfam" id="PF00787">
    <property type="entry name" value="PX"/>
    <property type="match status" value="1"/>
</dbReference>
<dbReference type="Gene3D" id="3.30.1520.10">
    <property type="entry name" value="Phox-like domain"/>
    <property type="match status" value="1"/>
</dbReference>
<proteinExistence type="predicted"/>
<dbReference type="GO" id="GO:0016020">
    <property type="term" value="C:membrane"/>
    <property type="evidence" value="ECO:0007669"/>
    <property type="project" value="UniProtKB-ARBA"/>
</dbReference>
<dbReference type="KEGG" id="soe:110786622"/>
<keyword evidence="7" id="KW-1185">Reference proteome</keyword>
<feature type="transmembrane region" description="Helical" evidence="4">
    <location>
        <begin position="21"/>
        <end position="36"/>
    </location>
</feature>
<feature type="compositionally biased region" description="Basic and acidic residues" evidence="3">
    <location>
        <begin position="603"/>
        <end position="617"/>
    </location>
</feature>
<evidence type="ECO:0000256" key="4">
    <source>
        <dbReference type="SAM" id="Phobius"/>
    </source>
</evidence>
<dbReference type="Pfam" id="PF02194">
    <property type="entry name" value="PXA"/>
    <property type="match status" value="1"/>
</dbReference>
<dbReference type="InterPro" id="IPR051837">
    <property type="entry name" value="SortingNexin/PXDomain-PKLike"/>
</dbReference>
<dbReference type="SMART" id="SM00312">
    <property type="entry name" value="PX"/>
    <property type="match status" value="1"/>
</dbReference>
<feature type="region of interest" description="Disordered" evidence="3">
    <location>
        <begin position="796"/>
        <end position="871"/>
    </location>
</feature>
<dbReference type="PANTHER" id="PTHR22999">
    <property type="entry name" value="PX SERINE/THREONINE KINASE PXK"/>
    <property type="match status" value="1"/>
</dbReference>
<dbReference type="RefSeq" id="XP_021846865.1">
    <property type="nucleotide sequence ID" value="XM_021991173.2"/>
</dbReference>
<dbReference type="GO" id="GO:0005768">
    <property type="term" value="C:endosome"/>
    <property type="evidence" value="ECO:0007669"/>
    <property type="project" value="UniProtKB-ARBA"/>
</dbReference>
<keyword evidence="4" id="KW-1133">Transmembrane helix</keyword>
<dbReference type="PROSITE" id="PS50195">
    <property type="entry name" value="PX"/>
    <property type="match status" value="1"/>
</dbReference>
<dbReference type="InterPro" id="IPR013937">
    <property type="entry name" value="Sorting_nexin_C"/>
</dbReference>
<feature type="region of interest" description="Disordered" evidence="3">
    <location>
        <begin position="959"/>
        <end position="988"/>
    </location>
</feature>
<evidence type="ECO:0000259" key="5">
    <source>
        <dbReference type="PROSITE" id="PS50195"/>
    </source>
</evidence>
<evidence type="ECO:0000256" key="3">
    <source>
        <dbReference type="SAM" id="MobiDB-lite"/>
    </source>
</evidence>
<evidence type="ECO:0000259" key="6">
    <source>
        <dbReference type="PROSITE" id="PS51207"/>
    </source>
</evidence>
<feature type="domain" description="PX" evidence="5">
    <location>
        <begin position="665"/>
        <end position="777"/>
    </location>
</feature>
<keyword evidence="4" id="KW-0812">Transmembrane</keyword>
<feature type="region of interest" description="Disordered" evidence="3">
    <location>
        <begin position="294"/>
        <end position="314"/>
    </location>
</feature>
<dbReference type="Pfam" id="PF08628">
    <property type="entry name" value="Nexin_C"/>
    <property type="match status" value="1"/>
</dbReference>
<evidence type="ECO:0000256" key="1">
    <source>
        <dbReference type="ARBA" id="ARBA00004496"/>
    </source>
</evidence>
<dbReference type="Proteomes" id="UP000813463">
    <property type="component" value="Chromosome 4"/>
</dbReference>
<accession>A0A9R0JTU1</accession>